<name>A0A9X2F6Q4_9BACT</name>
<organism evidence="1 2">
    <name type="scientific">Aeoliella straminimaris</name>
    <dbReference type="NCBI Taxonomy" id="2954799"/>
    <lineage>
        <taxon>Bacteria</taxon>
        <taxon>Pseudomonadati</taxon>
        <taxon>Planctomycetota</taxon>
        <taxon>Planctomycetia</taxon>
        <taxon>Pirellulales</taxon>
        <taxon>Lacipirellulaceae</taxon>
        <taxon>Aeoliella</taxon>
    </lineage>
</organism>
<dbReference type="Pfam" id="PF06067">
    <property type="entry name" value="DUF932"/>
    <property type="match status" value="1"/>
</dbReference>
<sequence>MTNLMAASTELFHRSPDERFDSLESLAAHVKHEQAVSREHWEQHVEPESIDGETLGLRLEDGSLQYLNDWSFGQLCRHCRLPKDTINRLSPATATQVVRETLPRSGRKPLQIYSVGHQAHAIHGTSYTRLYNAELLDAVRDSACGFTPPPVGFNGATGLYAGEQDMFCFLIDDDGWIDIRGEQFAPGFFVWNSEVGRRSVGLTTFWFQAVCQNHIVWDTTDVVEFTRKHTANVHESLAVVRRMIGDLARRRDERRDGFAKMVSQAMDARVGDTDEATTLLAKHGFAGKLAQQAVELAELRDSMNVFGLVDALTRIAGKLEFAGDRLELDTKAAGLLALAA</sequence>
<dbReference type="RefSeq" id="WP_252850774.1">
    <property type="nucleotide sequence ID" value="NZ_JAMXLR010000006.1"/>
</dbReference>
<keyword evidence="2" id="KW-1185">Reference proteome</keyword>
<dbReference type="AlphaFoldDB" id="A0A9X2F6Q4"/>
<gene>
    <name evidence="1" type="ORF">NG895_02050</name>
</gene>
<dbReference type="EMBL" id="JAMXLR010000006">
    <property type="protein sequence ID" value="MCO6042678.1"/>
    <property type="molecule type" value="Genomic_DNA"/>
</dbReference>
<dbReference type="Proteomes" id="UP001155241">
    <property type="component" value="Unassembled WGS sequence"/>
</dbReference>
<reference evidence="1" key="1">
    <citation type="submission" date="2022-06" db="EMBL/GenBank/DDBJ databases">
        <title>Aeoliella straminimaris, a novel planctomycete from sediments.</title>
        <authorList>
            <person name="Vitorino I.R."/>
            <person name="Lage O.M."/>
        </authorList>
    </citation>
    <scope>NUCLEOTIDE SEQUENCE</scope>
    <source>
        <strain evidence="1">ICT_H6.2</strain>
    </source>
</reference>
<evidence type="ECO:0000313" key="1">
    <source>
        <dbReference type="EMBL" id="MCO6042678.1"/>
    </source>
</evidence>
<accession>A0A9X2F6Q4</accession>
<protein>
    <submittedName>
        <fullName evidence="1">DUF932 domain-containing protein</fullName>
    </submittedName>
</protein>
<proteinExistence type="predicted"/>
<evidence type="ECO:0000313" key="2">
    <source>
        <dbReference type="Proteomes" id="UP001155241"/>
    </source>
</evidence>
<dbReference type="InterPro" id="IPR026325">
    <property type="entry name" value="DUF932"/>
</dbReference>
<comment type="caution">
    <text evidence="1">The sequence shown here is derived from an EMBL/GenBank/DDBJ whole genome shotgun (WGS) entry which is preliminary data.</text>
</comment>